<gene>
    <name evidence="3" type="ORF">Dpoa569_0003785</name>
</gene>
<dbReference type="EMBL" id="CP042220">
    <property type="protein sequence ID" value="QDX31720.1"/>
    <property type="molecule type" value="Genomic_DNA"/>
</dbReference>
<proteinExistence type="predicted"/>
<dbReference type="GO" id="GO:0009244">
    <property type="term" value="P:lipopolysaccharide core region biosynthetic process"/>
    <property type="evidence" value="ECO:0007669"/>
    <property type="project" value="TreeGrafter"/>
</dbReference>
<evidence type="ECO:0000313" key="3">
    <source>
        <dbReference type="EMBL" id="QDX31720.1"/>
    </source>
</evidence>
<keyword evidence="2 3" id="KW-0808">Transferase</keyword>
<dbReference type="PANTHER" id="PTHR30160:SF7">
    <property type="entry name" value="ADP-HEPTOSE--LPS HEPTOSYLTRANSFERASE 2"/>
    <property type="match status" value="1"/>
</dbReference>
<dbReference type="PANTHER" id="PTHR30160">
    <property type="entry name" value="TETRAACYLDISACCHARIDE 4'-KINASE-RELATED"/>
    <property type="match status" value="1"/>
</dbReference>
<dbReference type="KEGG" id="dic:Dpoa569_0003785"/>
<protein>
    <submittedName>
        <fullName evidence="3">Glycosyltransferase family 9 protein</fullName>
    </submittedName>
</protein>
<dbReference type="InterPro" id="IPR051199">
    <property type="entry name" value="LPS_LOS_Heptosyltrfase"/>
</dbReference>
<evidence type="ECO:0000313" key="4">
    <source>
        <dbReference type="Proteomes" id="UP000320591"/>
    </source>
</evidence>
<dbReference type="GO" id="GO:0008713">
    <property type="term" value="F:ADP-heptose-lipopolysaccharide heptosyltransferase activity"/>
    <property type="evidence" value="ECO:0007669"/>
    <property type="project" value="TreeGrafter"/>
</dbReference>
<dbReference type="OrthoDB" id="9781892at2"/>
<dbReference type="Gene3D" id="3.40.50.2000">
    <property type="entry name" value="Glycogen Phosphorylase B"/>
    <property type="match status" value="2"/>
</dbReference>
<dbReference type="InterPro" id="IPR002201">
    <property type="entry name" value="Glyco_trans_9"/>
</dbReference>
<sequence>MKKGWKFKAVDLYLRLVAPRKVRLQSAQQLMDETNFSHIVIYSTTALGDFMFNTPAIHAVRQRFPDATITLVVHQKLYELVVDGSEWQHVLCWNSKVNSVPRLVKDIRNIAEPDLAIILHSHDPYDYLSAVLSGARYVLRDNHQDGIEAMNRWLSGYVIGFHGHLIQRRLELVAMLGADINDIAMRIPFPLAPAIKHEHRIVLGFQMGASTPERCWPVEYFARLTERVCASDERIDIVLIGGGEREIAQGKAFFNTLDNQYHSRVLNNIGATTLKELVATIQGMDMLLTGDTGPLHLAVALRVPTVSLFVTATPALTGPYQDPELHDIIYGIQNNLNIQTDNLMRLISLQQVEAKVRERIEKIDVTKYAVKKESTEVYTQK</sequence>
<dbReference type="SUPFAM" id="SSF53756">
    <property type="entry name" value="UDP-Glycosyltransferase/glycogen phosphorylase"/>
    <property type="match status" value="1"/>
</dbReference>
<dbReference type="Proteomes" id="UP000320591">
    <property type="component" value="Chromosome"/>
</dbReference>
<organism evidence="3 4">
    <name type="scientific">Dickeya poaceiphila</name>
    <dbReference type="NCBI Taxonomy" id="568768"/>
    <lineage>
        <taxon>Bacteria</taxon>
        <taxon>Pseudomonadati</taxon>
        <taxon>Pseudomonadota</taxon>
        <taxon>Gammaproteobacteria</taxon>
        <taxon>Enterobacterales</taxon>
        <taxon>Pectobacteriaceae</taxon>
        <taxon>Dickeya</taxon>
    </lineage>
</organism>
<accession>A0A5B8IK76</accession>
<dbReference type="Pfam" id="PF01075">
    <property type="entry name" value="Glyco_transf_9"/>
    <property type="match status" value="1"/>
</dbReference>
<dbReference type="RefSeq" id="WP_071604353.1">
    <property type="nucleotide sequence ID" value="NZ_CM001975.1"/>
</dbReference>
<dbReference type="GO" id="GO:0005829">
    <property type="term" value="C:cytosol"/>
    <property type="evidence" value="ECO:0007669"/>
    <property type="project" value="TreeGrafter"/>
</dbReference>
<dbReference type="STRING" id="568768.GCA_000406125_03770"/>
<evidence type="ECO:0000256" key="2">
    <source>
        <dbReference type="ARBA" id="ARBA00022679"/>
    </source>
</evidence>
<keyword evidence="1" id="KW-0328">Glycosyltransferase</keyword>
<dbReference type="AlphaFoldDB" id="A0A5B8IK76"/>
<dbReference type="CDD" id="cd03789">
    <property type="entry name" value="GT9_LPS_heptosyltransferase"/>
    <property type="match status" value="1"/>
</dbReference>
<evidence type="ECO:0000256" key="1">
    <source>
        <dbReference type="ARBA" id="ARBA00022676"/>
    </source>
</evidence>
<reference evidence="3 4" key="1">
    <citation type="journal article" date="2019" name="Environ. Microbiol.">
        <title>The phytopathogenic nature of Dickeya aquatica 174/2 and the dynamic early evolution of Dickeya pathogenicity.</title>
        <authorList>
            <person name="Duprey A."/>
            <person name="Taib N."/>
            <person name="Leonard S."/>
            <person name="Garin T."/>
            <person name="Flandrois J.P."/>
            <person name="Nasser W."/>
            <person name="Brochier-Armanet C."/>
            <person name="Reverchon S."/>
        </authorList>
    </citation>
    <scope>NUCLEOTIDE SEQUENCE [LARGE SCALE GENOMIC DNA]</scope>
    <source>
        <strain evidence="3 4">NCPPB 569</strain>
    </source>
</reference>
<name>A0A5B8IK76_9GAMM</name>
<keyword evidence="4" id="KW-1185">Reference proteome</keyword>